<feature type="domain" description="N-acetyltransferase" evidence="1">
    <location>
        <begin position="1"/>
        <end position="150"/>
    </location>
</feature>
<comment type="caution">
    <text evidence="2">The sequence shown here is derived from an EMBL/GenBank/DDBJ whole genome shotgun (WGS) entry which is preliminary data.</text>
</comment>
<gene>
    <name evidence="2" type="ORF">ULVI_02640</name>
</gene>
<protein>
    <submittedName>
        <fullName evidence="2">GNAT family acetyltransferase</fullName>
    </submittedName>
</protein>
<proteinExistence type="predicted"/>
<dbReference type="Pfam" id="PF00583">
    <property type="entry name" value="Acetyltransf_1"/>
    <property type="match status" value="1"/>
</dbReference>
<organism evidence="2 3">
    <name type="scientific">Cochleicola gelatinilyticus</name>
    <dbReference type="NCBI Taxonomy" id="1763537"/>
    <lineage>
        <taxon>Bacteria</taxon>
        <taxon>Pseudomonadati</taxon>
        <taxon>Bacteroidota</taxon>
        <taxon>Flavobacteriia</taxon>
        <taxon>Flavobacteriales</taxon>
        <taxon>Flavobacteriaceae</taxon>
        <taxon>Cochleicola</taxon>
    </lineage>
</organism>
<keyword evidence="2" id="KW-0808">Transferase</keyword>
<dbReference type="PROSITE" id="PS51186">
    <property type="entry name" value="GNAT"/>
    <property type="match status" value="1"/>
</dbReference>
<name>A0A167IHT9_9FLAO</name>
<dbReference type="RefSeq" id="WP_068589457.1">
    <property type="nucleotide sequence ID" value="NZ_LRXL01000026.1"/>
</dbReference>
<evidence type="ECO:0000259" key="1">
    <source>
        <dbReference type="PROSITE" id="PS51186"/>
    </source>
</evidence>
<dbReference type="AlphaFoldDB" id="A0A167IHT9"/>
<evidence type="ECO:0000313" key="3">
    <source>
        <dbReference type="Proteomes" id="UP000077013"/>
    </source>
</evidence>
<dbReference type="Gene3D" id="3.40.630.30">
    <property type="match status" value="1"/>
</dbReference>
<dbReference type="SUPFAM" id="SSF55729">
    <property type="entry name" value="Acyl-CoA N-acyltransferases (Nat)"/>
    <property type="match status" value="1"/>
</dbReference>
<dbReference type="EMBL" id="LRXL01000026">
    <property type="protein sequence ID" value="OAB79665.1"/>
    <property type="molecule type" value="Genomic_DNA"/>
</dbReference>
<keyword evidence="3" id="KW-1185">Reference proteome</keyword>
<dbReference type="OrthoDB" id="9797456at2"/>
<sequence>MIKKLQHTDLEMAKQIRAVFQVSYAVEAELLKAVDFPPLQRELESFISSSNDFFGYFENDTLAAVVEIAHRDTFLHIQSLVVAPKFFRRGIAGVVMEFVLKSFDTNLFMVETGVANLPAIQLYKKYGFTEVKQWDTDFGIRKVRFELRQG</sequence>
<reference evidence="2 3" key="1">
    <citation type="submission" date="2016-02" db="EMBL/GenBank/DDBJ databases">
        <title>Ulvibacter sp. LPB0005, isolated from Thais luteostoma.</title>
        <authorList>
            <person name="Shin S.-K."/>
            <person name="Yi H."/>
        </authorList>
    </citation>
    <scope>NUCLEOTIDE SEQUENCE [LARGE SCALE GENOMIC DNA]</scope>
    <source>
        <strain evidence="2 3">LPB0005</strain>
    </source>
</reference>
<dbReference type="CDD" id="cd04301">
    <property type="entry name" value="NAT_SF"/>
    <property type="match status" value="1"/>
</dbReference>
<accession>A0A167IHT9</accession>
<dbReference type="InterPro" id="IPR016181">
    <property type="entry name" value="Acyl_CoA_acyltransferase"/>
</dbReference>
<dbReference type="STRING" id="1763537.ULVI_02640"/>
<dbReference type="InterPro" id="IPR000182">
    <property type="entry name" value="GNAT_dom"/>
</dbReference>
<dbReference type="Proteomes" id="UP000077013">
    <property type="component" value="Unassembled WGS sequence"/>
</dbReference>
<evidence type="ECO:0000313" key="2">
    <source>
        <dbReference type="EMBL" id="OAB79665.1"/>
    </source>
</evidence>
<dbReference type="GO" id="GO:0016747">
    <property type="term" value="F:acyltransferase activity, transferring groups other than amino-acyl groups"/>
    <property type="evidence" value="ECO:0007669"/>
    <property type="project" value="InterPro"/>
</dbReference>